<dbReference type="InterPro" id="IPR050879">
    <property type="entry name" value="Acyltransferase_3"/>
</dbReference>
<comment type="caution">
    <text evidence="3">The sequence shown here is derived from an EMBL/GenBank/DDBJ whole genome shotgun (WGS) entry which is preliminary data.</text>
</comment>
<dbReference type="GO" id="GO:0016746">
    <property type="term" value="F:acyltransferase activity"/>
    <property type="evidence" value="ECO:0007669"/>
    <property type="project" value="UniProtKB-KW"/>
</dbReference>
<dbReference type="PANTHER" id="PTHR23028:SF53">
    <property type="entry name" value="ACYL_TRANSF_3 DOMAIN-CONTAINING PROTEIN"/>
    <property type="match status" value="1"/>
</dbReference>
<keyword evidence="4" id="KW-1185">Reference proteome</keyword>
<evidence type="ECO:0000256" key="1">
    <source>
        <dbReference type="SAM" id="Phobius"/>
    </source>
</evidence>
<reference evidence="3" key="1">
    <citation type="submission" date="2023-06" db="EMBL/GenBank/DDBJ databases">
        <authorList>
            <person name="Jiang Y."/>
            <person name="Liu Q."/>
        </authorList>
    </citation>
    <scope>NUCLEOTIDE SEQUENCE</scope>
    <source>
        <strain evidence="3">CGMCC 1.12090</strain>
    </source>
</reference>
<feature type="transmembrane region" description="Helical" evidence="1">
    <location>
        <begin position="12"/>
        <end position="29"/>
    </location>
</feature>
<dbReference type="InterPro" id="IPR002656">
    <property type="entry name" value="Acyl_transf_3_dom"/>
</dbReference>
<feature type="domain" description="Acyltransferase 3" evidence="2">
    <location>
        <begin position="5"/>
        <end position="335"/>
    </location>
</feature>
<dbReference type="PANTHER" id="PTHR23028">
    <property type="entry name" value="ACETYLTRANSFERASE"/>
    <property type="match status" value="1"/>
</dbReference>
<feature type="transmembrane region" description="Helical" evidence="1">
    <location>
        <begin position="41"/>
        <end position="59"/>
    </location>
</feature>
<feature type="transmembrane region" description="Helical" evidence="1">
    <location>
        <begin position="80"/>
        <end position="107"/>
    </location>
</feature>
<dbReference type="Proteomes" id="UP001169027">
    <property type="component" value="Unassembled WGS sequence"/>
</dbReference>
<dbReference type="EMBL" id="JAUKVY010000034">
    <property type="protein sequence ID" value="MDO1537060.1"/>
    <property type="molecule type" value="Genomic_DNA"/>
</dbReference>
<organism evidence="3 4">
    <name type="scientific">Variovorax ginsengisoli</name>
    <dbReference type="NCBI Taxonomy" id="363844"/>
    <lineage>
        <taxon>Bacteria</taxon>
        <taxon>Pseudomonadati</taxon>
        <taxon>Pseudomonadota</taxon>
        <taxon>Betaproteobacteria</taxon>
        <taxon>Burkholderiales</taxon>
        <taxon>Comamonadaceae</taxon>
        <taxon>Variovorax</taxon>
    </lineage>
</organism>
<proteinExistence type="predicted"/>
<evidence type="ECO:0000313" key="3">
    <source>
        <dbReference type="EMBL" id="MDO1537060.1"/>
    </source>
</evidence>
<keyword evidence="1" id="KW-0812">Transmembrane</keyword>
<feature type="transmembrane region" description="Helical" evidence="1">
    <location>
        <begin position="298"/>
        <end position="317"/>
    </location>
</feature>
<sequence length="367" mass="40417">MNHRNNFDLLRLFAACQVMVTHACMWLHLGEGWSGTFAYRLLFSFPGVAIFFVISGYLVTDSYLRSASSGSYFVKRALRIFPALFVNIVVMELALLATGGSVIVSAAKYLGYLSTYMLTGARPWGIYASSVDPYISAGFFKAVYPSGVLWTLTVELTFYLALPVVLEAYRRTKRGGIVLVAVLGVASWFMAQRYNLTDKYDQFVSVTVGPSFWIFSFGVLARLCWNRVGVLFTSKAGWWLAAHLGLAWLTATGPYAFVSINNAAPWDTLRIAVLAGLVLSAAYTFPRPQLLRGQDLSYGIYLYHMLVLHSFVAMGWIGSWSLWMLAAAATVILAATSWLLIEKPAMRLRTAFVARSASKDASAAGAA</sequence>
<feature type="transmembrane region" description="Helical" evidence="1">
    <location>
        <begin position="203"/>
        <end position="225"/>
    </location>
</feature>
<gene>
    <name evidence="3" type="ORF">Q2T77_32815</name>
</gene>
<dbReference type="RefSeq" id="WP_301815313.1">
    <property type="nucleotide sequence ID" value="NZ_JAUJZH010000034.1"/>
</dbReference>
<feature type="transmembrane region" description="Helical" evidence="1">
    <location>
        <begin position="142"/>
        <end position="162"/>
    </location>
</feature>
<keyword evidence="3" id="KW-0012">Acyltransferase</keyword>
<evidence type="ECO:0000259" key="2">
    <source>
        <dbReference type="Pfam" id="PF01757"/>
    </source>
</evidence>
<protein>
    <submittedName>
        <fullName evidence="3">Acyltransferase</fullName>
        <ecNumber evidence="3">2.3.-.-</ecNumber>
    </submittedName>
</protein>
<feature type="transmembrane region" description="Helical" evidence="1">
    <location>
        <begin position="269"/>
        <end position="286"/>
    </location>
</feature>
<dbReference type="Pfam" id="PF01757">
    <property type="entry name" value="Acyl_transf_3"/>
    <property type="match status" value="1"/>
</dbReference>
<evidence type="ECO:0000313" key="4">
    <source>
        <dbReference type="Proteomes" id="UP001169027"/>
    </source>
</evidence>
<feature type="transmembrane region" description="Helical" evidence="1">
    <location>
        <begin position="323"/>
        <end position="341"/>
    </location>
</feature>
<feature type="transmembrane region" description="Helical" evidence="1">
    <location>
        <begin position="174"/>
        <end position="191"/>
    </location>
</feature>
<dbReference type="EC" id="2.3.-.-" evidence="3"/>
<keyword evidence="3" id="KW-0808">Transferase</keyword>
<accession>A0ABT8SE96</accession>
<keyword evidence="1" id="KW-0472">Membrane</keyword>
<feature type="transmembrane region" description="Helical" evidence="1">
    <location>
        <begin position="237"/>
        <end position="257"/>
    </location>
</feature>
<name>A0ABT8SE96_9BURK</name>
<keyword evidence="1" id="KW-1133">Transmembrane helix</keyword>